<evidence type="ECO:0000313" key="3">
    <source>
        <dbReference type="EMBL" id="CAG8516952.1"/>
    </source>
</evidence>
<dbReference type="EMBL" id="CAJVQA010001510">
    <property type="protein sequence ID" value="CAG8516952.1"/>
    <property type="molecule type" value="Genomic_DNA"/>
</dbReference>
<keyword evidence="4" id="KW-1185">Reference proteome</keyword>
<evidence type="ECO:0000256" key="2">
    <source>
        <dbReference type="SAM" id="SignalP"/>
    </source>
</evidence>
<protein>
    <submittedName>
        <fullName evidence="3">20489_t:CDS:1</fullName>
    </submittedName>
</protein>
<dbReference type="PANTHER" id="PTHR22835:SF659">
    <property type="entry name" value="GDSL LIPASE_ACYLHYDROLASE, PUTATIVE (AFU_ORTHOLOGUE AFUA_2G00510)-RELATED"/>
    <property type="match status" value="1"/>
</dbReference>
<dbReference type="PANTHER" id="PTHR22835">
    <property type="entry name" value="ZINC FINGER FYVE DOMAIN CONTAINING PROTEIN"/>
    <property type="match status" value="1"/>
</dbReference>
<keyword evidence="2" id="KW-0732">Signal</keyword>
<proteinExistence type="inferred from homology"/>
<dbReference type="InterPro" id="IPR036514">
    <property type="entry name" value="SGNH_hydro_sf"/>
</dbReference>
<evidence type="ECO:0000313" key="4">
    <source>
        <dbReference type="Proteomes" id="UP000789759"/>
    </source>
</evidence>
<comment type="similarity">
    <text evidence="1">Belongs to the 'GDSL' lipolytic enzyme family.</text>
</comment>
<dbReference type="InterPro" id="IPR001087">
    <property type="entry name" value="GDSL"/>
</dbReference>
<comment type="caution">
    <text evidence="3">The sequence shown here is derived from an EMBL/GenBank/DDBJ whole genome shotgun (WGS) entry which is preliminary data.</text>
</comment>
<feature type="signal peptide" evidence="2">
    <location>
        <begin position="1"/>
        <end position="22"/>
    </location>
</feature>
<dbReference type="Proteomes" id="UP000789759">
    <property type="component" value="Unassembled WGS sequence"/>
</dbReference>
<gene>
    <name evidence="3" type="ORF">CPELLU_LOCUS3195</name>
</gene>
<dbReference type="OrthoDB" id="1600564at2759"/>
<dbReference type="Gene3D" id="3.40.50.1110">
    <property type="entry name" value="SGNH hydrolase"/>
    <property type="match status" value="1"/>
</dbReference>
<reference evidence="3" key="1">
    <citation type="submission" date="2021-06" db="EMBL/GenBank/DDBJ databases">
        <authorList>
            <person name="Kallberg Y."/>
            <person name="Tangrot J."/>
            <person name="Rosling A."/>
        </authorList>
    </citation>
    <scope>NUCLEOTIDE SEQUENCE</scope>
    <source>
        <strain evidence="3">FL966</strain>
    </source>
</reference>
<dbReference type="GO" id="GO:0016788">
    <property type="term" value="F:hydrolase activity, acting on ester bonds"/>
    <property type="evidence" value="ECO:0007669"/>
    <property type="project" value="InterPro"/>
</dbReference>
<sequence length="311" mass="34403">MKSSKITFIILAIALIALPLHAFQNYYEKRNNCNKFKDVVVFGNSFSDTGNAYKLTKNKYPPSPPYFHGRLSNGPVWPDYFVSIIKANLHSYAFGGASCDSTLVPSFVGPNKIPVPGLVQQVDDFISKDIKKFNLEETLFVFATIFLDYDQTLGQGDPAKIVASVGQRLENLYKAGAMNIMFFTSMPTGIFTPGELANFSPDVLKAISEKSALHNQYTDSALAAFKKDHPNVNLFLVKFDEVLSTAFSPVTLQKLGITVFDIACIPDNGFAGKHSVVCDDPKKYLYFDNNTAINTKVIEEAAKKIVTYLTV</sequence>
<organism evidence="3 4">
    <name type="scientific">Cetraspora pellucida</name>
    <dbReference type="NCBI Taxonomy" id="1433469"/>
    <lineage>
        <taxon>Eukaryota</taxon>
        <taxon>Fungi</taxon>
        <taxon>Fungi incertae sedis</taxon>
        <taxon>Mucoromycota</taxon>
        <taxon>Glomeromycotina</taxon>
        <taxon>Glomeromycetes</taxon>
        <taxon>Diversisporales</taxon>
        <taxon>Gigasporaceae</taxon>
        <taxon>Cetraspora</taxon>
    </lineage>
</organism>
<feature type="chain" id="PRO_5040478452" evidence="2">
    <location>
        <begin position="23"/>
        <end position="311"/>
    </location>
</feature>
<dbReference type="AlphaFoldDB" id="A0A9N9A4X8"/>
<name>A0A9N9A4X8_9GLOM</name>
<dbReference type="Pfam" id="PF00657">
    <property type="entry name" value="Lipase_GDSL"/>
    <property type="match status" value="1"/>
</dbReference>
<dbReference type="CDD" id="cd01846">
    <property type="entry name" value="fatty_acyltransferase_like"/>
    <property type="match status" value="1"/>
</dbReference>
<accession>A0A9N9A4X8</accession>
<evidence type="ECO:0000256" key="1">
    <source>
        <dbReference type="ARBA" id="ARBA00008668"/>
    </source>
</evidence>